<dbReference type="AlphaFoldDB" id="A0A0K9FFQ5"/>
<sequence length="69" mass="8144">MSEHQQSTEEIKKVDHYLDSGFKIKYVYENLSGMFVEFARQEEVVLLQILTADARKYFSAKLQEQTLLQ</sequence>
<dbReference type="PATRIC" id="fig|582475.4.peg.2271"/>
<gene>
    <name evidence="1" type="ORF">ACZ11_13110</name>
</gene>
<reference evidence="2" key="1">
    <citation type="submission" date="2015-07" db="EMBL/GenBank/DDBJ databases">
        <authorList>
            <consortium name="Consortium for Microbial Forensics and Genomics (microFORGE)"/>
            <person name="Knight B.M."/>
            <person name="Roberts D.P."/>
            <person name="Lin D."/>
            <person name="Hari K."/>
            <person name="Fletcher J."/>
            <person name="Melcher U."/>
            <person name="Blagden T."/>
            <person name="Winegar R.A."/>
        </authorList>
    </citation>
    <scope>NUCLEOTIDE SEQUENCE [LARGE SCALE GENOMIC DNA]</scope>
    <source>
        <strain evidence="2">DSM 23493</strain>
    </source>
</reference>
<dbReference type="Proteomes" id="UP000037326">
    <property type="component" value="Unassembled WGS sequence"/>
</dbReference>
<evidence type="ECO:0000313" key="1">
    <source>
        <dbReference type="EMBL" id="KMY33008.1"/>
    </source>
</evidence>
<protein>
    <submittedName>
        <fullName evidence="1">Uncharacterized protein</fullName>
    </submittedName>
</protein>
<dbReference type="GeneID" id="96599168"/>
<dbReference type="EMBL" id="LFXJ01000005">
    <property type="protein sequence ID" value="KMY33008.1"/>
    <property type="molecule type" value="Genomic_DNA"/>
</dbReference>
<accession>A0A0K9FFQ5</accession>
<dbReference type="RefSeq" id="WP_049666712.1">
    <property type="nucleotide sequence ID" value="NZ_JBIVOC010000012.1"/>
</dbReference>
<comment type="caution">
    <text evidence="1">The sequence shown here is derived from an EMBL/GenBank/DDBJ whole genome shotgun (WGS) entry which is preliminary data.</text>
</comment>
<evidence type="ECO:0000313" key="2">
    <source>
        <dbReference type="Proteomes" id="UP000037326"/>
    </source>
</evidence>
<proteinExistence type="predicted"/>
<organism evidence="1 2">
    <name type="scientific">Lysinibacillus xylanilyticus</name>
    <dbReference type="NCBI Taxonomy" id="582475"/>
    <lineage>
        <taxon>Bacteria</taxon>
        <taxon>Bacillati</taxon>
        <taxon>Bacillota</taxon>
        <taxon>Bacilli</taxon>
        <taxon>Bacillales</taxon>
        <taxon>Bacillaceae</taxon>
        <taxon>Lysinibacillus</taxon>
    </lineage>
</organism>
<dbReference type="OrthoDB" id="2454651at2"/>
<name>A0A0K9FFQ5_9BACI</name>